<sequence>MLEILDGDYTPYQGYHFDCAAAQADVHRGGRNRQLSRLIFIIHHKAEDDSNYRWTKEWLERRFGFEEQALLKGTGYKMGEWLNSATWSAPPGISPTEHCQKIETSCYNTTTLSER</sequence>
<organism evidence="1 2">
    <name type="scientific">Paracoccidioides lutzii (strain ATCC MYA-826 / Pb01)</name>
    <name type="common">Paracoccidioides brasiliensis</name>
    <dbReference type="NCBI Taxonomy" id="502779"/>
    <lineage>
        <taxon>Eukaryota</taxon>
        <taxon>Fungi</taxon>
        <taxon>Dikarya</taxon>
        <taxon>Ascomycota</taxon>
        <taxon>Pezizomycotina</taxon>
        <taxon>Eurotiomycetes</taxon>
        <taxon>Eurotiomycetidae</taxon>
        <taxon>Onygenales</taxon>
        <taxon>Ajellomycetaceae</taxon>
        <taxon>Paracoccidioides</taxon>
    </lineage>
</organism>
<accession>A0A0A2V4K1</accession>
<dbReference type="Proteomes" id="UP000002059">
    <property type="component" value="Partially assembled WGS sequence"/>
</dbReference>
<dbReference type="GeneID" id="9095983"/>
<evidence type="ECO:0000313" key="1">
    <source>
        <dbReference type="EMBL" id="KGQ01282.1"/>
    </source>
</evidence>
<dbReference type="KEGG" id="pbl:PAAG_12053"/>
<dbReference type="EMBL" id="KN294005">
    <property type="protein sequence ID" value="KGQ01282.1"/>
    <property type="molecule type" value="Genomic_DNA"/>
</dbReference>
<keyword evidence="2" id="KW-1185">Reference proteome</keyword>
<name>A0A0A2V4K1_PARBA</name>
<protein>
    <submittedName>
        <fullName evidence="1">Uncharacterized protein</fullName>
    </submittedName>
</protein>
<dbReference type="RefSeq" id="XP_002792748.2">
    <property type="nucleotide sequence ID" value="XM_002792702.2"/>
</dbReference>
<dbReference type="VEuPathDB" id="FungiDB:PAAG_12053"/>
<gene>
    <name evidence="1" type="ORF">PAAG_12053</name>
</gene>
<evidence type="ECO:0000313" key="2">
    <source>
        <dbReference type="Proteomes" id="UP000002059"/>
    </source>
</evidence>
<dbReference type="STRING" id="502779.A0A0A2V4K1"/>
<dbReference type="HOGENOM" id="CLU_2109754_0_0_1"/>
<dbReference type="AlphaFoldDB" id="A0A0A2V4K1"/>
<reference evidence="1 2" key="1">
    <citation type="journal article" date="2011" name="PLoS Genet.">
        <title>Comparative genomic analysis of human fungal pathogens causing paracoccidioidomycosis.</title>
        <authorList>
            <person name="Desjardins C.A."/>
            <person name="Champion M.D."/>
            <person name="Holder J.W."/>
            <person name="Muszewska A."/>
            <person name="Goldberg J."/>
            <person name="Bailao A.M."/>
            <person name="Brigido M.M."/>
            <person name="Ferreira M.E."/>
            <person name="Garcia A.M."/>
            <person name="Grynberg M."/>
            <person name="Gujja S."/>
            <person name="Heiman D.I."/>
            <person name="Henn M.R."/>
            <person name="Kodira C.D."/>
            <person name="Leon-Narvaez H."/>
            <person name="Longo L.V."/>
            <person name="Ma L.J."/>
            <person name="Malavazi I."/>
            <person name="Matsuo A.L."/>
            <person name="Morais F.V."/>
            <person name="Pereira M."/>
            <person name="Rodriguez-Brito S."/>
            <person name="Sakthikumar S."/>
            <person name="Salem-Izacc S.M."/>
            <person name="Sykes S.M."/>
            <person name="Teixeira M.M."/>
            <person name="Vallejo M.C."/>
            <person name="Walter M.E."/>
            <person name="Yandava C."/>
            <person name="Young S."/>
            <person name="Zeng Q."/>
            <person name="Zucker J."/>
            <person name="Felipe M.S."/>
            <person name="Goldman G.H."/>
            <person name="Haas B.J."/>
            <person name="McEwen J.G."/>
            <person name="Nino-Vega G."/>
            <person name="Puccia R."/>
            <person name="San-Blas G."/>
            <person name="Soares C.M."/>
            <person name="Birren B.W."/>
            <person name="Cuomo C.A."/>
        </authorList>
    </citation>
    <scope>NUCLEOTIDE SEQUENCE [LARGE SCALE GENOMIC DNA]</scope>
    <source>
        <strain evidence="2">ATCC MYA-826 / Pb01</strain>
    </source>
</reference>
<proteinExistence type="predicted"/>